<feature type="compositionally biased region" description="Basic and acidic residues" evidence="1">
    <location>
        <begin position="63"/>
        <end position="81"/>
    </location>
</feature>
<sequence>MASLWKEAAMTDVKPHRTGTRILGSSRTSLAACRVRYSAFEFNPSGAETWAQNSNPPKTNKNKRGDKTHIIRPRFESDRQLSQRANQSNECLPNQTTNKLRTTALKKRKKERPPKKTIATTKTTTHH</sequence>
<protein>
    <submittedName>
        <fullName evidence="4">Uncharacterized protein LOC108051380</fullName>
    </submittedName>
</protein>
<dbReference type="EnsemblMetazoa" id="XM_017133471.1">
    <property type="protein sequence ID" value="XP_016988960.1"/>
    <property type="gene ID" value="LOC108051380"/>
</dbReference>
<dbReference type="Proteomes" id="UP001652680">
    <property type="component" value="Unassembled WGS sequence"/>
</dbReference>
<feature type="region of interest" description="Disordered" evidence="1">
    <location>
        <begin position="46"/>
        <end position="127"/>
    </location>
</feature>
<reference evidence="4" key="2">
    <citation type="submission" date="2025-04" db="UniProtKB">
        <authorList>
            <consortium name="RefSeq"/>
        </authorList>
    </citation>
    <scope>IDENTIFICATION</scope>
</reference>
<reference evidence="3" key="1">
    <citation type="journal article" date="2021" name="Elife">
        <title>Highly contiguous assemblies of 101 drosophilid genomes.</title>
        <authorList>
            <person name="Kim B.Y."/>
            <person name="Wang J.R."/>
            <person name="Miller D.E."/>
            <person name="Barmina O."/>
            <person name="Delaney E."/>
            <person name="Thompson A."/>
            <person name="Comeault A.A."/>
            <person name="Peede D."/>
            <person name="D'Agostino E.R."/>
            <person name="Pelaez J."/>
            <person name="Aguilar J.M."/>
            <person name="Haji D."/>
            <person name="Matsunaga T."/>
            <person name="Armstrong E.E."/>
            <person name="Zych M."/>
            <person name="Ogawa Y."/>
            <person name="Stamenkovic-Radak M."/>
            <person name="Jelic M."/>
            <person name="Veselinovic M.S."/>
            <person name="Tanaskovic M."/>
            <person name="Eric P."/>
            <person name="Gao J.J."/>
            <person name="Katoh T.K."/>
            <person name="Toda M.J."/>
            <person name="Watabe H."/>
            <person name="Watada M."/>
            <person name="Davis J.S."/>
            <person name="Moyle L.C."/>
            <person name="Manoli G."/>
            <person name="Bertolini E."/>
            <person name="Kostal V."/>
            <person name="Hawley R.S."/>
            <person name="Takahashi A."/>
            <person name="Jones C.D."/>
            <person name="Price D.K."/>
            <person name="Whiteman N."/>
            <person name="Kopp A."/>
            <person name="Matute D.R."/>
            <person name="Petrov D.A."/>
        </authorList>
    </citation>
    <scope>NUCLEOTIDE SEQUENCE [LARGE SCALE GENOMIC DNA]</scope>
</reference>
<organism evidence="4">
    <name type="scientific">Drosophila rhopaloa</name>
    <name type="common">Fruit fly</name>
    <dbReference type="NCBI Taxonomy" id="1041015"/>
    <lineage>
        <taxon>Eukaryota</taxon>
        <taxon>Metazoa</taxon>
        <taxon>Ecdysozoa</taxon>
        <taxon>Arthropoda</taxon>
        <taxon>Hexapoda</taxon>
        <taxon>Insecta</taxon>
        <taxon>Pterygota</taxon>
        <taxon>Neoptera</taxon>
        <taxon>Endopterygota</taxon>
        <taxon>Diptera</taxon>
        <taxon>Brachycera</taxon>
        <taxon>Muscomorpha</taxon>
        <taxon>Ephydroidea</taxon>
        <taxon>Drosophilidae</taxon>
        <taxon>Drosophila</taxon>
        <taxon>Sophophora</taxon>
    </lineage>
</organism>
<evidence type="ECO:0000313" key="3">
    <source>
        <dbReference type="Proteomes" id="UP001652680"/>
    </source>
</evidence>
<reference evidence="2" key="3">
    <citation type="submission" date="2025-05" db="UniProtKB">
        <authorList>
            <consortium name="EnsemblMetazoa"/>
        </authorList>
    </citation>
    <scope>IDENTIFICATION</scope>
</reference>
<feature type="compositionally biased region" description="Polar residues" evidence="1">
    <location>
        <begin position="50"/>
        <end position="59"/>
    </location>
</feature>
<gene>
    <name evidence="4" type="primary">LOC108051380</name>
    <name evidence="2" type="synonym">108051380</name>
</gene>
<dbReference type="GeneID" id="108051380"/>
<dbReference type="RefSeq" id="XP_016988960.1">
    <property type="nucleotide sequence ID" value="XM_017133471.1"/>
</dbReference>
<dbReference type="AlphaFoldDB" id="A0A6P4FEY1"/>
<feature type="compositionally biased region" description="Low complexity" evidence="1">
    <location>
        <begin position="116"/>
        <end position="127"/>
    </location>
</feature>
<keyword evidence="3" id="KW-1185">Reference proteome</keyword>
<evidence type="ECO:0000313" key="4">
    <source>
        <dbReference type="RefSeq" id="XP_016988960.1"/>
    </source>
</evidence>
<accession>A0A6P4FEY1</accession>
<proteinExistence type="predicted"/>
<evidence type="ECO:0000256" key="1">
    <source>
        <dbReference type="SAM" id="MobiDB-lite"/>
    </source>
</evidence>
<feature type="compositionally biased region" description="Polar residues" evidence="1">
    <location>
        <begin position="82"/>
        <end position="95"/>
    </location>
</feature>
<name>A0A6P4FEY1_DRORH</name>
<feature type="compositionally biased region" description="Basic residues" evidence="1">
    <location>
        <begin position="104"/>
        <end position="115"/>
    </location>
</feature>
<evidence type="ECO:0000313" key="2">
    <source>
        <dbReference type="EnsemblMetazoa" id="XP_016988960.1"/>
    </source>
</evidence>